<dbReference type="Gene3D" id="2.170.130.10">
    <property type="entry name" value="TonB-dependent receptor, plug domain"/>
    <property type="match status" value="1"/>
</dbReference>
<feature type="domain" description="Secretin/TonB short N-terminal" evidence="17">
    <location>
        <begin position="115"/>
        <end position="166"/>
    </location>
</feature>
<dbReference type="Pfam" id="PF07660">
    <property type="entry name" value="STN"/>
    <property type="match status" value="1"/>
</dbReference>
<keyword evidence="5" id="KW-0410">Iron transport</keyword>
<evidence type="ECO:0000256" key="16">
    <source>
        <dbReference type="RuleBase" id="RU003357"/>
    </source>
</evidence>
<dbReference type="EMBL" id="RBTP01000015">
    <property type="protein sequence ID" value="RMT83370.1"/>
    <property type="molecule type" value="Genomic_DNA"/>
</dbReference>
<dbReference type="InterPro" id="IPR039426">
    <property type="entry name" value="TonB-dep_rcpt-like"/>
</dbReference>
<accession>A0A3M5PFE9</accession>
<keyword evidence="11 14" id="KW-0472">Membrane</keyword>
<keyword evidence="7" id="KW-0732">Signal</keyword>
<dbReference type="GO" id="GO:0015343">
    <property type="term" value="F:siderophore-iron transmembrane transporter activity"/>
    <property type="evidence" value="ECO:0007669"/>
    <property type="project" value="InterPro"/>
</dbReference>
<dbReference type="CDD" id="cd01347">
    <property type="entry name" value="ligand_gated_channel"/>
    <property type="match status" value="1"/>
</dbReference>
<keyword evidence="10 16" id="KW-0798">TonB box</keyword>
<dbReference type="GO" id="GO:0038023">
    <property type="term" value="F:signaling receptor activity"/>
    <property type="evidence" value="ECO:0007669"/>
    <property type="project" value="InterPro"/>
</dbReference>
<feature type="short sequence motif" description="TonB C-terminal box" evidence="15">
    <location>
        <begin position="818"/>
        <end position="835"/>
    </location>
</feature>
<name>A0A3M5PFE9_PSEVI</name>
<dbReference type="NCBIfam" id="TIGR01783">
    <property type="entry name" value="TonB-siderophor"/>
    <property type="match status" value="1"/>
</dbReference>
<dbReference type="Pfam" id="PF00593">
    <property type="entry name" value="TonB_dep_Rec_b-barrel"/>
    <property type="match status" value="1"/>
</dbReference>
<evidence type="ECO:0000256" key="4">
    <source>
        <dbReference type="ARBA" id="ARBA00022452"/>
    </source>
</evidence>
<dbReference type="InterPro" id="IPR012910">
    <property type="entry name" value="Plug_dom"/>
</dbReference>
<comment type="subcellular location">
    <subcellularLocation>
        <location evidence="1 14">Cell outer membrane</location>
        <topology evidence="1 14">Multi-pass membrane protein</topology>
    </subcellularLocation>
</comment>
<protein>
    <submittedName>
        <fullName evidence="18">Iron dicitrate transport protein fecA</fullName>
    </submittedName>
</protein>
<reference evidence="18 19" key="1">
    <citation type="submission" date="2018-08" db="EMBL/GenBank/DDBJ databases">
        <title>Recombination of ecologically and evolutionarily significant loci maintains genetic cohesion in the Pseudomonas syringae species complex.</title>
        <authorList>
            <person name="Dillon M."/>
            <person name="Thakur S."/>
            <person name="Almeida R.N.D."/>
            <person name="Weir B.S."/>
            <person name="Guttman D.S."/>
        </authorList>
    </citation>
    <scope>NUCLEOTIDE SEQUENCE [LARGE SCALE GENOMIC DNA]</scope>
    <source>
        <strain evidence="18 19">ICMP 19473</strain>
    </source>
</reference>
<evidence type="ECO:0000256" key="6">
    <source>
        <dbReference type="ARBA" id="ARBA00022692"/>
    </source>
</evidence>
<evidence type="ECO:0000256" key="9">
    <source>
        <dbReference type="ARBA" id="ARBA00023065"/>
    </source>
</evidence>
<evidence type="ECO:0000256" key="12">
    <source>
        <dbReference type="ARBA" id="ARBA00023170"/>
    </source>
</evidence>
<dbReference type="PANTHER" id="PTHR30442:SF0">
    <property type="entry name" value="FE(3+) DICITRATE TRANSPORT PROTEIN FECA"/>
    <property type="match status" value="1"/>
</dbReference>
<dbReference type="SUPFAM" id="SSF56935">
    <property type="entry name" value="Porins"/>
    <property type="match status" value="1"/>
</dbReference>
<dbReference type="GO" id="GO:0009279">
    <property type="term" value="C:cell outer membrane"/>
    <property type="evidence" value="ECO:0007669"/>
    <property type="project" value="UniProtKB-SubCell"/>
</dbReference>
<dbReference type="InterPro" id="IPR037066">
    <property type="entry name" value="Plug_dom_sf"/>
</dbReference>
<evidence type="ECO:0000256" key="3">
    <source>
        <dbReference type="ARBA" id="ARBA00022448"/>
    </source>
</evidence>
<keyword evidence="3 14" id="KW-0813">Transport</keyword>
<evidence type="ECO:0000256" key="15">
    <source>
        <dbReference type="PROSITE-ProRule" id="PRU10144"/>
    </source>
</evidence>
<dbReference type="PANTHER" id="PTHR30442">
    <property type="entry name" value="IRON III DICITRATE TRANSPORT PROTEIN FECA"/>
    <property type="match status" value="1"/>
</dbReference>
<evidence type="ECO:0000256" key="1">
    <source>
        <dbReference type="ARBA" id="ARBA00004571"/>
    </source>
</evidence>
<dbReference type="PROSITE" id="PS01156">
    <property type="entry name" value="TONB_DEPENDENT_REC_2"/>
    <property type="match status" value="1"/>
</dbReference>
<evidence type="ECO:0000256" key="2">
    <source>
        <dbReference type="ARBA" id="ARBA00009810"/>
    </source>
</evidence>
<evidence type="ECO:0000256" key="7">
    <source>
        <dbReference type="ARBA" id="ARBA00022729"/>
    </source>
</evidence>
<dbReference type="InterPro" id="IPR000531">
    <property type="entry name" value="Beta-barrel_TonB"/>
</dbReference>
<evidence type="ECO:0000256" key="11">
    <source>
        <dbReference type="ARBA" id="ARBA00023136"/>
    </source>
</evidence>
<keyword evidence="8" id="KW-0408">Iron</keyword>
<comment type="caution">
    <text evidence="18">The sequence shown here is derived from an EMBL/GenBank/DDBJ whole genome shotgun (WGS) entry which is preliminary data.</text>
</comment>
<evidence type="ECO:0000313" key="19">
    <source>
        <dbReference type="Proteomes" id="UP000273854"/>
    </source>
</evidence>
<dbReference type="GO" id="GO:0015891">
    <property type="term" value="P:siderophore transport"/>
    <property type="evidence" value="ECO:0007669"/>
    <property type="project" value="InterPro"/>
</dbReference>
<dbReference type="InterPro" id="IPR010105">
    <property type="entry name" value="TonB_sidphr_rcpt"/>
</dbReference>
<organism evidence="18 19">
    <name type="scientific">Pseudomonas viridiflava</name>
    <name type="common">Phytomonas viridiflava</name>
    <dbReference type="NCBI Taxonomy" id="33069"/>
    <lineage>
        <taxon>Bacteria</taxon>
        <taxon>Pseudomonadati</taxon>
        <taxon>Pseudomonadota</taxon>
        <taxon>Gammaproteobacteria</taxon>
        <taxon>Pseudomonadales</taxon>
        <taxon>Pseudomonadaceae</taxon>
        <taxon>Pseudomonas</taxon>
    </lineage>
</organism>
<dbReference type="AlphaFoldDB" id="A0A3M5PFE9"/>
<proteinExistence type="inferred from homology"/>
<keyword evidence="6 14" id="KW-0812">Transmembrane</keyword>
<dbReference type="NCBIfam" id="NF041676">
    <property type="entry name" value="FecA_OM_dicitr"/>
    <property type="match status" value="1"/>
</dbReference>
<sequence length="835" mass="91512">MVTPFRTLRVPMLAPVYRCNNATKKCFILLEPFPATRVTDRESTSIFRSKDSCMSARPTQLSPLVRTLRHVIFGASLSVGSLSMAQAADVVPKVYHIAPSELETALNQFGREAGVLISYGSQITSGLKSRGLEGQYTPEQGLNALLEGTGLQAVADGNNGFTVQSASVAGAPIELGVSTVVGDWLGEAQQTNVFEHPGARDVIRREEFERVGATSARDVLNRIPGVNAPDNNGTGSHDMALNFGIRGLNPRLASRSTVLMDGIPVPFAPYGQPQLSFAPISMGNMDAVDVVRGGGAVRYGPQNVGGIVNFVTRAIPDEPTLKGGIQTETSPSSSHDGFKTTGNLLAGGTNDNGLGGALLYSGVRGGDWREHSDTQIDDLILKGKYQIDEANSLNAMAQYYDGEAEMPGGLSVADYDADPYQSTRLKDKFWGRRTLVNFGYRYEQDARVFTANTFFTKTLRSGYLDQGSFVSLSPREYWVRGLETRFSQGFALGETWHEVGVGYRYVNEAGHELRYREPVTSQLPTTASRNDRDTRGSTEAHAFYIDDRIDIGKWTITPGIRYEMIDTAQNNNLTNVKYQGDYNTALPALNVLYHLTDTWNLYANTEGSFGSVQYSQMPNRVTGGEVKPEKARTWELGTRYDNGNLRAEIGAFLINFDNQYDSNQTNDTVIARGETRHQGIETSINYALEGLNPALAGYDVYATYAFVDATIREDGPNKGNRVPFSSKHKGTMGVSYTEGPWKLNLDSSFQSDQFADNANTSAESADGSTGRIPGYMLFSTRAGYDFGPQLSDLNVAVGVKNLFNRQYYTRSFDDNNRGKYVGEPRTLYVQTSVAF</sequence>
<evidence type="ECO:0000256" key="10">
    <source>
        <dbReference type="ARBA" id="ARBA00023077"/>
    </source>
</evidence>
<dbReference type="Proteomes" id="UP000273854">
    <property type="component" value="Unassembled WGS sequence"/>
</dbReference>
<keyword evidence="4 14" id="KW-1134">Transmembrane beta strand</keyword>
<keyword evidence="13 14" id="KW-0998">Cell outer membrane</keyword>
<dbReference type="InterPro" id="IPR036942">
    <property type="entry name" value="Beta-barrel_TonB_sf"/>
</dbReference>
<evidence type="ECO:0000256" key="13">
    <source>
        <dbReference type="ARBA" id="ARBA00023237"/>
    </source>
</evidence>
<dbReference type="Gene3D" id="2.40.170.20">
    <property type="entry name" value="TonB-dependent receptor, beta-barrel domain"/>
    <property type="match status" value="1"/>
</dbReference>
<dbReference type="InterPro" id="IPR011662">
    <property type="entry name" value="Secretin/TonB_short_N"/>
</dbReference>
<comment type="similarity">
    <text evidence="2 14 16">Belongs to the TonB-dependent receptor family.</text>
</comment>
<evidence type="ECO:0000313" key="18">
    <source>
        <dbReference type="EMBL" id="RMT83370.1"/>
    </source>
</evidence>
<dbReference type="InterPro" id="IPR049654">
    <property type="entry name" value="FecA-like"/>
</dbReference>
<evidence type="ECO:0000256" key="8">
    <source>
        <dbReference type="ARBA" id="ARBA00023004"/>
    </source>
</evidence>
<keyword evidence="9" id="KW-0406">Ion transport</keyword>
<dbReference type="Pfam" id="PF07715">
    <property type="entry name" value="Plug"/>
    <property type="match status" value="1"/>
</dbReference>
<evidence type="ECO:0000256" key="5">
    <source>
        <dbReference type="ARBA" id="ARBA00022496"/>
    </source>
</evidence>
<evidence type="ECO:0000256" key="14">
    <source>
        <dbReference type="PROSITE-ProRule" id="PRU01360"/>
    </source>
</evidence>
<dbReference type="PROSITE" id="PS52016">
    <property type="entry name" value="TONB_DEPENDENT_REC_3"/>
    <property type="match status" value="1"/>
</dbReference>
<dbReference type="SMART" id="SM00965">
    <property type="entry name" value="STN"/>
    <property type="match status" value="1"/>
</dbReference>
<dbReference type="InterPro" id="IPR010917">
    <property type="entry name" value="TonB_rcpt_CS"/>
</dbReference>
<keyword evidence="12" id="KW-0675">Receptor</keyword>
<dbReference type="Gene3D" id="3.55.50.30">
    <property type="match status" value="1"/>
</dbReference>
<evidence type="ECO:0000259" key="17">
    <source>
        <dbReference type="SMART" id="SM00965"/>
    </source>
</evidence>
<gene>
    <name evidence="18" type="ORF">ALP40_04417</name>
</gene>